<keyword evidence="3" id="KW-1185">Reference proteome</keyword>
<sequence>MKNTSRRRVPGMPLINGRKETDHHHQDLILFQELHKREKERNIVSLLQPLSDEFEPNGNYQLYRISSAKKGSGFEFLAENEKNDYDWLKTPPATPLFPSLEMDASDPELIIQREIPILQPLSRFSAANCKSEAVVEHSNGRPKSANPKSKLPPRSVTPSTQSSRSSTISNSSNQTKNTKAAATDVRIQNQQKNSAANHPDMMILTRKTKPTTSTSRTGAVSPLSLARSIPAAFSNEKPPNLRTDRRSISATRDRSARAKSTTRSHLQRSACTAESIRRPQPFSSIVSVSRGRNKINDVSVQQDSVNEGNCINTSSPKGITGNGTQVLGSRMVQRVMSARSKAATLEEKDKKPNSRFPRKETSGFGRMMPKNSMDITSSQTYGMVAPNIKNDGI</sequence>
<dbReference type="Proteomes" id="UP001457282">
    <property type="component" value="Unassembled WGS sequence"/>
</dbReference>
<dbReference type="GO" id="GO:0055028">
    <property type="term" value="C:cortical microtubule"/>
    <property type="evidence" value="ECO:0007669"/>
    <property type="project" value="TreeGrafter"/>
</dbReference>
<evidence type="ECO:0000313" key="2">
    <source>
        <dbReference type="EMBL" id="KAK9919196.1"/>
    </source>
</evidence>
<feature type="region of interest" description="Disordered" evidence="1">
    <location>
        <begin position="233"/>
        <end position="275"/>
    </location>
</feature>
<evidence type="ECO:0000313" key="3">
    <source>
        <dbReference type="Proteomes" id="UP001457282"/>
    </source>
</evidence>
<feature type="compositionally biased region" description="Polar residues" evidence="1">
    <location>
        <begin position="186"/>
        <end position="196"/>
    </location>
</feature>
<feature type="region of interest" description="Disordered" evidence="1">
    <location>
        <begin position="1"/>
        <end position="20"/>
    </location>
</feature>
<feature type="compositionally biased region" description="Basic and acidic residues" evidence="1">
    <location>
        <begin position="344"/>
        <end position="361"/>
    </location>
</feature>
<dbReference type="GO" id="GO:0043622">
    <property type="term" value="P:cortical microtubule organization"/>
    <property type="evidence" value="ECO:0007669"/>
    <property type="project" value="TreeGrafter"/>
</dbReference>
<feature type="region of interest" description="Disordered" evidence="1">
    <location>
        <begin position="134"/>
        <end position="220"/>
    </location>
</feature>
<feature type="compositionally biased region" description="Low complexity" evidence="1">
    <location>
        <begin position="152"/>
        <end position="179"/>
    </location>
</feature>
<protein>
    <submittedName>
        <fullName evidence="2">Uncharacterized protein</fullName>
    </submittedName>
</protein>
<proteinExistence type="predicted"/>
<feature type="compositionally biased region" description="Basic and acidic residues" evidence="1">
    <location>
        <begin position="242"/>
        <end position="256"/>
    </location>
</feature>
<dbReference type="PANTHER" id="PTHR31949">
    <property type="entry name" value="GASTRIC MUCIN-LIKE PROTEIN"/>
    <property type="match status" value="1"/>
</dbReference>
<name>A0AAW1W5X0_RUBAR</name>
<dbReference type="EMBL" id="JBEDUW010000006">
    <property type="protein sequence ID" value="KAK9919196.1"/>
    <property type="molecule type" value="Genomic_DNA"/>
</dbReference>
<feature type="region of interest" description="Disordered" evidence="1">
    <location>
        <begin position="340"/>
        <end position="374"/>
    </location>
</feature>
<reference evidence="2 3" key="1">
    <citation type="journal article" date="2023" name="G3 (Bethesda)">
        <title>A chromosome-length genome assembly and annotation of blackberry (Rubus argutus, cv. 'Hillquist').</title>
        <authorList>
            <person name="Bruna T."/>
            <person name="Aryal R."/>
            <person name="Dudchenko O."/>
            <person name="Sargent D.J."/>
            <person name="Mead D."/>
            <person name="Buti M."/>
            <person name="Cavallini A."/>
            <person name="Hytonen T."/>
            <person name="Andres J."/>
            <person name="Pham M."/>
            <person name="Weisz D."/>
            <person name="Mascagni F."/>
            <person name="Usai G."/>
            <person name="Natali L."/>
            <person name="Bassil N."/>
            <person name="Fernandez G.E."/>
            <person name="Lomsadze A."/>
            <person name="Armour M."/>
            <person name="Olukolu B."/>
            <person name="Poorten T."/>
            <person name="Britton C."/>
            <person name="Davik J."/>
            <person name="Ashrafi H."/>
            <person name="Aiden E.L."/>
            <person name="Borodovsky M."/>
            <person name="Worthington M."/>
        </authorList>
    </citation>
    <scope>NUCLEOTIDE SEQUENCE [LARGE SCALE GENOMIC DNA]</scope>
    <source>
        <strain evidence="2">PI 553951</strain>
    </source>
</reference>
<evidence type="ECO:0000256" key="1">
    <source>
        <dbReference type="SAM" id="MobiDB-lite"/>
    </source>
</evidence>
<gene>
    <name evidence="2" type="ORF">M0R45_027807</name>
</gene>
<dbReference type="PANTHER" id="PTHR31949:SF6">
    <property type="entry name" value="DUF4005 DOMAIN-CONTAINING PROTEIN"/>
    <property type="match status" value="1"/>
</dbReference>
<comment type="caution">
    <text evidence="2">The sequence shown here is derived from an EMBL/GenBank/DDBJ whole genome shotgun (WGS) entry which is preliminary data.</text>
</comment>
<dbReference type="AlphaFoldDB" id="A0AAW1W5X0"/>
<accession>A0AAW1W5X0</accession>
<organism evidence="2 3">
    <name type="scientific">Rubus argutus</name>
    <name type="common">Southern blackberry</name>
    <dbReference type="NCBI Taxonomy" id="59490"/>
    <lineage>
        <taxon>Eukaryota</taxon>
        <taxon>Viridiplantae</taxon>
        <taxon>Streptophyta</taxon>
        <taxon>Embryophyta</taxon>
        <taxon>Tracheophyta</taxon>
        <taxon>Spermatophyta</taxon>
        <taxon>Magnoliopsida</taxon>
        <taxon>eudicotyledons</taxon>
        <taxon>Gunneridae</taxon>
        <taxon>Pentapetalae</taxon>
        <taxon>rosids</taxon>
        <taxon>fabids</taxon>
        <taxon>Rosales</taxon>
        <taxon>Rosaceae</taxon>
        <taxon>Rosoideae</taxon>
        <taxon>Rosoideae incertae sedis</taxon>
        <taxon>Rubus</taxon>
    </lineage>
</organism>